<evidence type="ECO:0000256" key="3">
    <source>
        <dbReference type="PROSITE-ProRule" id="PRU00708"/>
    </source>
</evidence>
<dbReference type="Gene3D" id="1.25.40.10">
    <property type="entry name" value="Tetratricopeptide repeat domain"/>
    <property type="match status" value="4"/>
</dbReference>
<dbReference type="GO" id="GO:0009451">
    <property type="term" value="P:RNA modification"/>
    <property type="evidence" value="ECO:0007669"/>
    <property type="project" value="InterPro"/>
</dbReference>
<dbReference type="Pfam" id="PF20431">
    <property type="entry name" value="E_motif"/>
    <property type="match status" value="1"/>
</dbReference>
<dbReference type="Pfam" id="PF13041">
    <property type="entry name" value="PPR_2"/>
    <property type="match status" value="4"/>
</dbReference>
<evidence type="ECO:0000256" key="2">
    <source>
        <dbReference type="ARBA" id="ARBA00022737"/>
    </source>
</evidence>
<feature type="repeat" description="PPR" evidence="3">
    <location>
        <begin position="82"/>
        <end position="116"/>
    </location>
</feature>
<gene>
    <name evidence="5" type="ORF">NYM_LOCUS27538</name>
</gene>
<dbReference type="InterPro" id="IPR002885">
    <property type="entry name" value="PPR_rpt"/>
</dbReference>
<feature type="repeat" description="PPR" evidence="3">
    <location>
        <begin position="377"/>
        <end position="411"/>
    </location>
</feature>
<dbReference type="FunFam" id="1.25.40.10:FF:000470">
    <property type="entry name" value="Pentatricopeptide repeat-containing protein At5g66520"/>
    <property type="match status" value="1"/>
</dbReference>
<dbReference type="NCBIfam" id="TIGR00756">
    <property type="entry name" value="PPR"/>
    <property type="match status" value="6"/>
</dbReference>
<feature type="domain" description="DYW" evidence="4">
    <location>
        <begin position="593"/>
        <end position="685"/>
    </location>
</feature>
<dbReference type="PANTHER" id="PTHR47926">
    <property type="entry name" value="PENTATRICOPEPTIDE REPEAT-CONTAINING PROTEIN"/>
    <property type="match status" value="1"/>
</dbReference>
<evidence type="ECO:0000259" key="4">
    <source>
        <dbReference type="Pfam" id="PF14432"/>
    </source>
</evidence>
<feature type="repeat" description="PPR" evidence="3">
    <location>
        <begin position="245"/>
        <end position="279"/>
    </location>
</feature>
<evidence type="ECO:0000313" key="5">
    <source>
        <dbReference type="EMBL" id="VVW75596.1"/>
    </source>
</evidence>
<accession>A0A5K1GMP0</accession>
<protein>
    <recommendedName>
        <fullName evidence="4">DYW domain-containing protein</fullName>
    </recommendedName>
</protein>
<dbReference type="AlphaFoldDB" id="A0A5K1GMP0"/>
<evidence type="ECO:0000256" key="1">
    <source>
        <dbReference type="ARBA" id="ARBA00006643"/>
    </source>
</evidence>
<dbReference type="OrthoDB" id="185373at2759"/>
<dbReference type="EMBL" id="LR721787">
    <property type="protein sequence ID" value="VVW75596.1"/>
    <property type="molecule type" value="Genomic_DNA"/>
</dbReference>
<dbReference type="GO" id="GO:0008270">
    <property type="term" value="F:zinc ion binding"/>
    <property type="evidence" value="ECO:0007669"/>
    <property type="project" value="InterPro"/>
</dbReference>
<reference evidence="5" key="1">
    <citation type="submission" date="2019-09" db="EMBL/GenBank/DDBJ databases">
        <authorList>
            <person name="Zhang L."/>
        </authorList>
    </citation>
    <scope>NUCLEOTIDE SEQUENCE</scope>
</reference>
<proteinExistence type="inferred from homology"/>
<feature type="repeat" description="PPR" evidence="3">
    <location>
        <begin position="412"/>
        <end position="442"/>
    </location>
</feature>
<dbReference type="PROSITE" id="PS51375">
    <property type="entry name" value="PPR"/>
    <property type="match status" value="5"/>
</dbReference>
<dbReference type="InterPro" id="IPR046848">
    <property type="entry name" value="E_motif"/>
</dbReference>
<keyword evidence="2" id="KW-0677">Repeat</keyword>
<dbReference type="OMA" id="ACYAQSG"/>
<dbReference type="InterPro" id="IPR046960">
    <property type="entry name" value="PPR_At4g14850-like_plant"/>
</dbReference>
<dbReference type="GO" id="GO:0003729">
    <property type="term" value="F:mRNA binding"/>
    <property type="evidence" value="ECO:0007669"/>
    <property type="project" value="UniProtKB-ARBA"/>
</dbReference>
<dbReference type="PANTHER" id="PTHR47926:SF473">
    <property type="entry name" value="(WILD MALAYSIAN BANANA) HYPOTHETICAL PROTEIN"/>
    <property type="match status" value="1"/>
</dbReference>
<dbReference type="InterPro" id="IPR011990">
    <property type="entry name" value="TPR-like_helical_dom_sf"/>
</dbReference>
<comment type="similarity">
    <text evidence="1">Belongs to the PPR family. PCMP-H subfamily.</text>
</comment>
<dbReference type="FunFam" id="1.25.40.10:FF:000348">
    <property type="entry name" value="Pentatricopeptide repeat-containing protein chloroplastic"/>
    <property type="match status" value="1"/>
</dbReference>
<name>A0A5K1GMP0_9MAGN</name>
<organism evidence="5">
    <name type="scientific">Nymphaea colorata</name>
    <name type="common">pocket water lily</name>
    <dbReference type="NCBI Taxonomy" id="210225"/>
    <lineage>
        <taxon>Eukaryota</taxon>
        <taxon>Viridiplantae</taxon>
        <taxon>Streptophyta</taxon>
        <taxon>Embryophyta</taxon>
        <taxon>Tracheophyta</taxon>
        <taxon>Spermatophyta</taxon>
        <taxon>Magnoliopsida</taxon>
        <taxon>Nymphaeales</taxon>
        <taxon>Nymphaeaceae</taxon>
        <taxon>Nymphaea</taxon>
    </lineage>
</organism>
<feature type="repeat" description="PPR" evidence="3">
    <location>
        <begin position="183"/>
        <end position="217"/>
    </location>
</feature>
<dbReference type="Gramene" id="NC9G0172510.1">
    <property type="protein sequence ID" value="NC9G0172510.1:cds"/>
    <property type="gene ID" value="NC9G0172510"/>
</dbReference>
<dbReference type="Pfam" id="PF14432">
    <property type="entry name" value="DYW_deaminase"/>
    <property type="match status" value="1"/>
</dbReference>
<sequence>MNGCFPAVLRKCSLEQKRSLLLSLLDSCKSVRELKQIHAQLTTAGLTGDTFATSKVVAFFSASASRCIDYARAVFRTIRNPSIFAWNCMIRSLVAGDNPREAIIFFSQMLKGGFQPNNFTFPFVVKACTDSSAVDFGISVHAHIVKSGLDRDAYVQSSLIHMYSRSNRLEDAYRLFAGSSDRDVVSWNAMIDGYVRTGDLTVASSLFDQMVCKDVVSWNTMITGYSNLGRLEDARKLFDESTRRNIVSWNAMLTGYAKAGDVESARHMFDKMPQRDVVSWNAMIACYSQCNRSIEALLLFDEMRAVCVNPTEATLVCILSACADLGALDRGKRLHSFLDAHRIKLNTVLGTALTDMYAKCGSIEEAIQVFHLIPEKDVLSWNTIIAGLAMHGHVKRCYQLFMEMIQSGSEPDDITFVAMLSSYSHAGMVEEGLRLLDCMSSTFNVTPKAEHYGCVIDLLGRAGLLEKAMELISGMPMEPNAGAWGALLGACRIHGNVELGERVGKHLIALEPEHSGRYVLLSNVYAFAKRWEDARKVRKMMNTRGVSKPPGFSFIEMKGNVHRFIAGDKTHPENELIHQMLREIHERLRREEGYVPDTKQILFDLEEEEREQALSVHSEKLAVAFGLIHRDTESVMRIVKNLRFCTDCHNFMKLVSKVYKQEIVARDRNRFHHFIMGSCSCGDYW</sequence>
<dbReference type="InterPro" id="IPR032867">
    <property type="entry name" value="DYW_dom"/>
</dbReference>
<dbReference type="Pfam" id="PF01535">
    <property type="entry name" value="PPR"/>
    <property type="match status" value="3"/>
</dbReference>
<dbReference type="FunFam" id="1.25.40.10:FF:000690">
    <property type="entry name" value="Pentatricopeptide repeat-containing protein"/>
    <property type="match status" value="1"/>
</dbReference>